<dbReference type="PANTHER" id="PTHR11265">
    <property type="entry name" value="S-ADENOSYL-METHYLTRANSFERASE MRAW"/>
    <property type="match status" value="1"/>
</dbReference>
<dbReference type="PIRSF" id="PIRSF004486">
    <property type="entry name" value="MraW"/>
    <property type="match status" value="1"/>
</dbReference>
<evidence type="ECO:0000256" key="4">
    <source>
        <dbReference type="ARBA" id="ARBA00022691"/>
    </source>
</evidence>
<dbReference type="PANTHER" id="PTHR11265:SF0">
    <property type="entry name" value="12S RRNA N4-METHYLCYTIDINE METHYLTRANSFERASE"/>
    <property type="match status" value="1"/>
</dbReference>
<keyword evidence="5" id="KW-0812">Transmembrane</keyword>
<keyword evidence="5" id="KW-0472">Membrane</keyword>
<feature type="transmembrane region" description="Helical" evidence="5">
    <location>
        <begin position="250"/>
        <end position="268"/>
    </location>
</feature>
<evidence type="ECO:0000313" key="8">
    <source>
        <dbReference type="Proteomes" id="UP000654075"/>
    </source>
</evidence>
<reference evidence="6" key="1">
    <citation type="submission" date="2021-02" db="EMBL/GenBank/DDBJ databases">
        <authorList>
            <person name="Dougan E. K."/>
            <person name="Rhodes N."/>
            <person name="Thang M."/>
            <person name="Chan C."/>
        </authorList>
    </citation>
    <scope>NUCLEOTIDE SEQUENCE</scope>
</reference>
<dbReference type="OMA" id="HMKTSEL"/>
<evidence type="ECO:0008006" key="9">
    <source>
        <dbReference type="Google" id="ProtNLM"/>
    </source>
</evidence>
<evidence type="ECO:0000313" key="7">
    <source>
        <dbReference type="EMBL" id="CAE8593427.1"/>
    </source>
</evidence>
<keyword evidence="3" id="KW-0808">Transferase</keyword>
<feature type="non-terminal residue" evidence="6">
    <location>
        <position position="1"/>
    </location>
</feature>
<evidence type="ECO:0000256" key="5">
    <source>
        <dbReference type="SAM" id="Phobius"/>
    </source>
</evidence>
<comment type="similarity">
    <text evidence="1">Belongs to the methyltransferase superfamily. RsmH family.</text>
</comment>
<dbReference type="SUPFAM" id="SSF53335">
    <property type="entry name" value="S-adenosyl-L-methionine-dependent methyltransferases"/>
    <property type="match status" value="1"/>
</dbReference>
<keyword evidence="5" id="KW-1133">Transmembrane helix</keyword>
<proteinExistence type="inferred from homology"/>
<dbReference type="Pfam" id="PF01795">
    <property type="entry name" value="Methyltransf_5"/>
    <property type="match status" value="1"/>
</dbReference>
<dbReference type="EMBL" id="CAJNNV010006327">
    <property type="protein sequence ID" value="CAE8593427.1"/>
    <property type="molecule type" value="Genomic_DNA"/>
</dbReference>
<dbReference type="EMBL" id="CAJNNV010005274">
    <property type="protein sequence ID" value="CAE8591879.1"/>
    <property type="molecule type" value="Genomic_DNA"/>
</dbReference>
<dbReference type="Proteomes" id="UP000654075">
    <property type="component" value="Unassembled WGS sequence"/>
</dbReference>
<organism evidence="6 8">
    <name type="scientific">Polarella glacialis</name>
    <name type="common">Dinoflagellate</name>
    <dbReference type="NCBI Taxonomy" id="89957"/>
    <lineage>
        <taxon>Eukaryota</taxon>
        <taxon>Sar</taxon>
        <taxon>Alveolata</taxon>
        <taxon>Dinophyceae</taxon>
        <taxon>Suessiales</taxon>
        <taxon>Suessiaceae</taxon>
        <taxon>Polarella</taxon>
    </lineage>
</organism>
<dbReference type="AlphaFoldDB" id="A0A813E1P5"/>
<comment type="caution">
    <text evidence="6">The sequence shown here is derived from an EMBL/GenBank/DDBJ whole genome shotgun (WGS) entry which is preliminary data.</text>
</comment>
<evidence type="ECO:0000256" key="3">
    <source>
        <dbReference type="ARBA" id="ARBA00022679"/>
    </source>
</evidence>
<dbReference type="NCBIfam" id="TIGR00006">
    <property type="entry name" value="16S rRNA (cytosine(1402)-N(4))-methyltransferase RsmH"/>
    <property type="match status" value="1"/>
</dbReference>
<gene>
    <name evidence="6" type="ORF">PGLA1383_LOCUS10537</name>
    <name evidence="7" type="ORF">PGLA1383_LOCUS12022</name>
</gene>
<keyword evidence="4" id="KW-0949">S-adenosyl-L-methionine</keyword>
<dbReference type="GO" id="GO:0070475">
    <property type="term" value="P:rRNA base methylation"/>
    <property type="evidence" value="ECO:0007669"/>
    <property type="project" value="TreeGrafter"/>
</dbReference>
<dbReference type="SUPFAM" id="SSF81799">
    <property type="entry name" value="Putative methyltransferase TM0872, insert domain"/>
    <property type="match status" value="1"/>
</dbReference>
<dbReference type="Gene3D" id="1.10.150.170">
    <property type="entry name" value="Putative methyltransferase TM0872, insert domain"/>
    <property type="match status" value="1"/>
</dbReference>
<evidence type="ECO:0000256" key="2">
    <source>
        <dbReference type="ARBA" id="ARBA00022603"/>
    </source>
</evidence>
<evidence type="ECO:0000313" key="6">
    <source>
        <dbReference type="EMBL" id="CAE8591879.1"/>
    </source>
</evidence>
<name>A0A813E1P5_POLGL</name>
<dbReference type="Gene3D" id="3.40.50.150">
    <property type="entry name" value="Vaccinia Virus protein VP39"/>
    <property type="match status" value="1"/>
</dbReference>
<accession>A0A813E1P5</accession>
<feature type="non-terminal residue" evidence="6">
    <location>
        <position position="269"/>
    </location>
</feature>
<dbReference type="InterPro" id="IPR002903">
    <property type="entry name" value="RsmH"/>
</dbReference>
<dbReference type="GO" id="GO:0071424">
    <property type="term" value="F:rRNA (cytosine-N4-)-methyltransferase activity"/>
    <property type="evidence" value="ECO:0007669"/>
    <property type="project" value="TreeGrafter"/>
</dbReference>
<evidence type="ECO:0000256" key="1">
    <source>
        <dbReference type="ARBA" id="ARBA00010396"/>
    </source>
</evidence>
<dbReference type="OrthoDB" id="330189at2759"/>
<keyword evidence="2" id="KW-0489">Methyltransferase</keyword>
<sequence length="269" mass="29158">CSGILADLGVSSPQLDLPERGFSFRAQGPLDMRMDPSDPDVKPAAWYLENLSASQLAGHIQELGGEDSAFAKAVAEKLTLLRPRTTLEAAKIVEEQAGLLRAPVQDPSGRQSVHPATKTFQALRILVNGELESASQLLQSAEELLEPGGLLSIITFHSLEDDLVRRKLRGEGLARDRSPSSALPPFLPAGGREGLKASAAELARNPRSRSARLRVAVRRGVTDQLQRIMKNNGPLCCSGVWRSLLGRTKVVVQFVVLVFVCLLVCFFIC</sequence>
<keyword evidence="8" id="KW-1185">Reference proteome</keyword>
<dbReference type="InterPro" id="IPR029063">
    <property type="entry name" value="SAM-dependent_MTases_sf"/>
</dbReference>
<dbReference type="InterPro" id="IPR023397">
    <property type="entry name" value="SAM-dep_MeTrfase_MraW_recog"/>
</dbReference>
<dbReference type="GO" id="GO:0005737">
    <property type="term" value="C:cytoplasm"/>
    <property type="evidence" value="ECO:0007669"/>
    <property type="project" value="TreeGrafter"/>
</dbReference>
<protein>
    <recommendedName>
        <fullName evidence="9">16S rRNA (Cytosine(1402)-N(4))-methyltransferase</fullName>
    </recommendedName>
</protein>